<dbReference type="InterPro" id="IPR030183">
    <property type="entry name" value="SLAC/SLAH"/>
</dbReference>
<dbReference type="Proteomes" id="UP000525078">
    <property type="component" value="Unassembled WGS sequence"/>
</dbReference>
<dbReference type="PANTHER" id="PTHR31269">
    <property type="entry name" value="S-TYPE ANION CHANNEL SLAH3"/>
    <property type="match status" value="1"/>
</dbReference>
<dbReference type="Gene3D" id="1.50.10.150">
    <property type="entry name" value="Voltage-dependent anion channel"/>
    <property type="match status" value="1"/>
</dbReference>
<keyword evidence="6 11" id="KW-0812">Transmembrane</keyword>
<keyword evidence="4" id="KW-0813">Transport</keyword>
<dbReference type="InterPro" id="IPR004695">
    <property type="entry name" value="SLAC1/Mae1/Ssu1/TehA"/>
</dbReference>
<comment type="function">
    <text evidence="10">Slow, weak voltage-dependent S-type anion efflux channel involved in maintenance of anion homeostasis.</text>
</comment>
<feature type="transmembrane region" description="Helical" evidence="11">
    <location>
        <begin position="293"/>
        <end position="311"/>
    </location>
</feature>
<evidence type="ECO:0000256" key="7">
    <source>
        <dbReference type="ARBA" id="ARBA00022989"/>
    </source>
</evidence>
<feature type="transmembrane region" description="Helical" evidence="11">
    <location>
        <begin position="148"/>
        <end position="167"/>
    </location>
</feature>
<feature type="transmembrane region" description="Helical" evidence="11">
    <location>
        <begin position="269"/>
        <end position="287"/>
    </location>
</feature>
<dbReference type="EMBL" id="JAATIP010000105">
    <property type="protein sequence ID" value="KAF4372570.1"/>
    <property type="molecule type" value="Genomic_DNA"/>
</dbReference>
<evidence type="ECO:0000256" key="2">
    <source>
        <dbReference type="ARBA" id="ARBA00007808"/>
    </source>
</evidence>
<evidence type="ECO:0000256" key="4">
    <source>
        <dbReference type="ARBA" id="ARBA00022448"/>
    </source>
</evidence>
<evidence type="ECO:0000256" key="1">
    <source>
        <dbReference type="ARBA" id="ARBA00004651"/>
    </source>
</evidence>
<feature type="transmembrane region" description="Helical" evidence="11">
    <location>
        <begin position="105"/>
        <end position="127"/>
    </location>
</feature>
<gene>
    <name evidence="12" type="ORF">F8388_027243</name>
</gene>
<evidence type="ECO:0000256" key="5">
    <source>
        <dbReference type="ARBA" id="ARBA00022475"/>
    </source>
</evidence>
<protein>
    <submittedName>
        <fullName evidence="12">Uncharacterized protein</fullName>
    </submittedName>
</protein>
<keyword evidence="9 11" id="KW-0472">Membrane</keyword>
<proteinExistence type="inferred from homology"/>
<evidence type="ECO:0000313" key="13">
    <source>
        <dbReference type="Proteomes" id="UP000525078"/>
    </source>
</evidence>
<dbReference type="GO" id="GO:0008308">
    <property type="term" value="F:voltage-gated monoatomic anion channel activity"/>
    <property type="evidence" value="ECO:0007669"/>
    <property type="project" value="InterPro"/>
</dbReference>
<evidence type="ECO:0000256" key="11">
    <source>
        <dbReference type="SAM" id="Phobius"/>
    </source>
</evidence>
<evidence type="ECO:0000256" key="9">
    <source>
        <dbReference type="ARBA" id="ARBA00023136"/>
    </source>
</evidence>
<comment type="caution">
    <text evidence="12">The sequence shown here is derived from an EMBL/GenBank/DDBJ whole genome shotgun (WGS) entry which is preliminary data.</text>
</comment>
<evidence type="ECO:0000256" key="10">
    <source>
        <dbReference type="ARBA" id="ARBA00054248"/>
    </source>
</evidence>
<accession>A0A7J6FRX4</accession>
<reference evidence="12 13" key="1">
    <citation type="journal article" date="2020" name="bioRxiv">
        <title>Sequence and annotation of 42 cannabis genomes reveals extensive copy number variation in cannabinoid synthesis and pathogen resistance genes.</title>
        <authorList>
            <person name="Mckernan K.J."/>
            <person name="Helbert Y."/>
            <person name="Kane L.T."/>
            <person name="Ebling H."/>
            <person name="Zhang L."/>
            <person name="Liu B."/>
            <person name="Eaton Z."/>
            <person name="Mclaughlin S."/>
            <person name="Kingan S."/>
            <person name="Baybayan P."/>
            <person name="Concepcion G."/>
            <person name="Jordan M."/>
            <person name="Riva A."/>
            <person name="Barbazuk W."/>
            <person name="Harkins T."/>
        </authorList>
    </citation>
    <scope>NUCLEOTIDE SEQUENCE [LARGE SCALE GENOMIC DNA]</scope>
    <source>
        <strain evidence="13">cv. Jamaican Lion 4</strain>
        <tissue evidence="12">Leaf</tissue>
    </source>
</reference>
<feature type="transmembrane region" description="Helical" evidence="11">
    <location>
        <begin position="353"/>
        <end position="377"/>
    </location>
</feature>
<organism evidence="12 13">
    <name type="scientific">Cannabis sativa</name>
    <name type="common">Hemp</name>
    <name type="synonym">Marijuana</name>
    <dbReference type="NCBI Taxonomy" id="3483"/>
    <lineage>
        <taxon>Eukaryota</taxon>
        <taxon>Viridiplantae</taxon>
        <taxon>Streptophyta</taxon>
        <taxon>Embryophyta</taxon>
        <taxon>Tracheophyta</taxon>
        <taxon>Spermatophyta</taxon>
        <taxon>Magnoliopsida</taxon>
        <taxon>eudicotyledons</taxon>
        <taxon>Gunneridae</taxon>
        <taxon>Pentapetalae</taxon>
        <taxon>rosids</taxon>
        <taxon>fabids</taxon>
        <taxon>Rosales</taxon>
        <taxon>Cannabaceae</taxon>
        <taxon>Cannabis</taxon>
    </lineage>
</organism>
<keyword evidence="5" id="KW-1003">Cell membrane</keyword>
<sequence>MKSMGLGDNTETKSAEKSDVTIDITSSQVVAKNCEFSQVDESKESSGNVQQPYSSILTIIHAGYFRITLSLGAQALLFESLRLTTSTEEYSYQPIYHIFRMFPSFAFLLLWTLSLFTLLSLSFLYLLRCFFHFNMVKAEFLHHIGVNYLYAPWISWLLLLQSAPVILPTSLLYQVLWWLFTIPIIVLDLKIYGQWFTTEKRFLSMVANPTSQISVMGNLAGALAAAQMGWKETALFMFSLGMAHYFVLFVTLYQRLAGRSRFPAMMRPSFFLFSAAPSLASFTWTSISGSPDTLSKMLFFLSLFLFMSLACRPAMFKKSMRRFNVVWWAYSFPLTFVALASSKYVQTEKNHMASALMLVLSMLSIFVFLGLMMLTALNTNSLLFTRYSTTEFY</sequence>
<dbReference type="Pfam" id="PF03595">
    <property type="entry name" value="SLAC1"/>
    <property type="match status" value="1"/>
</dbReference>
<evidence type="ECO:0000313" key="12">
    <source>
        <dbReference type="EMBL" id="KAF4372570.1"/>
    </source>
</evidence>
<dbReference type="GO" id="GO:0006873">
    <property type="term" value="P:intracellular monoatomic ion homeostasis"/>
    <property type="evidence" value="ECO:0007669"/>
    <property type="project" value="InterPro"/>
</dbReference>
<dbReference type="PANTHER" id="PTHR31269:SF60">
    <property type="entry name" value="S-TYPE ANION CHANNEL SLAH1"/>
    <property type="match status" value="1"/>
</dbReference>
<keyword evidence="7 11" id="KW-1133">Transmembrane helix</keyword>
<dbReference type="FunFam" id="1.50.10.150:FF:000003">
    <property type="entry name" value="S-type anion channel SLAH1"/>
    <property type="match status" value="1"/>
</dbReference>
<feature type="transmembrane region" description="Helical" evidence="11">
    <location>
        <begin position="236"/>
        <end position="257"/>
    </location>
</feature>
<evidence type="ECO:0000256" key="6">
    <source>
        <dbReference type="ARBA" id="ARBA00022692"/>
    </source>
</evidence>
<dbReference type="GO" id="GO:0005886">
    <property type="term" value="C:plasma membrane"/>
    <property type="evidence" value="ECO:0007669"/>
    <property type="project" value="UniProtKB-SubCell"/>
</dbReference>
<keyword evidence="8" id="KW-0406">Ion transport</keyword>
<feature type="transmembrane region" description="Helical" evidence="11">
    <location>
        <begin position="213"/>
        <end position="230"/>
    </location>
</feature>
<dbReference type="InterPro" id="IPR038665">
    <property type="entry name" value="Voltage-dep_anion_channel_sf"/>
</dbReference>
<name>A0A7J6FRX4_CANSA</name>
<evidence type="ECO:0000256" key="3">
    <source>
        <dbReference type="ARBA" id="ARBA00011233"/>
    </source>
</evidence>
<dbReference type="AlphaFoldDB" id="A0A7J6FRX4"/>
<comment type="subcellular location">
    <subcellularLocation>
        <location evidence="1">Cell membrane</location>
        <topology evidence="1">Multi-pass membrane protein</topology>
    </subcellularLocation>
</comment>
<evidence type="ECO:0000256" key="8">
    <source>
        <dbReference type="ARBA" id="ARBA00023065"/>
    </source>
</evidence>
<comment type="similarity">
    <text evidence="2">Belongs to the SLAC1 S-type anion channel family.</text>
</comment>
<feature type="transmembrane region" description="Helical" evidence="11">
    <location>
        <begin position="173"/>
        <end position="192"/>
    </location>
</feature>
<feature type="transmembrane region" description="Helical" evidence="11">
    <location>
        <begin position="323"/>
        <end position="341"/>
    </location>
</feature>
<comment type="subunit">
    <text evidence="3">Homotrimer.</text>
</comment>